<dbReference type="FunFam" id="3.30.160.60:FF:001498">
    <property type="entry name" value="Zinc finger protein 404"/>
    <property type="match status" value="1"/>
</dbReference>
<evidence type="ECO:0000313" key="11">
    <source>
        <dbReference type="Proteomes" id="UP000504606"/>
    </source>
</evidence>
<evidence type="ECO:0000256" key="2">
    <source>
        <dbReference type="ARBA" id="ARBA00022723"/>
    </source>
</evidence>
<dbReference type="PANTHER" id="PTHR24388:SF53">
    <property type="entry name" value="CHORION TRANSCRIPTION FACTOR CF2-RELATED"/>
    <property type="match status" value="1"/>
</dbReference>
<dbReference type="InterPro" id="IPR050527">
    <property type="entry name" value="Snail/Krueppel_Znf"/>
</dbReference>
<dbReference type="RefSeq" id="XP_052119734.1">
    <property type="nucleotide sequence ID" value="XM_052263774.1"/>
</dbReference>
<evidence type="ECO:0000313" key="13">
    <source>
        <dbReference type="RefSeq" id="XP_052119730.1"/>
    </source>
</evidence>
<evidence type="ECO:0000256" key="8">
    <source>
        <dbReference type="PROSITE-ProRule" id="PRU00042"/>
    </source>
</evidence>
<evidence type="ECO:0000256" key="7">
    <source>
        <dbReference type="ARBA" id="ARBA00037948"/>
    </source>
</evidence>
<dbReference type="SMART" id="SM00355">
    <property type="entry name" value="ZnF_C2H2"/>
    <property type="match status" value="6"/>
</dbReference>
<dbReference type="Pfam" id="PF00096">
    <property type="entry name" value="zf-C2H2"/>
    <property type="match status" value="4"/>
</dbReference>
<dbReference type="GO" id="GO:0008270">
    <property type="term" value="F:zinc ion binding"/>
    <property type="evidence" value="ECO:0007669"/>
    <property type="project" value="UniProtKB-KW"/>
</dbReference>
<dbReference type="GO" id="GO:0000981">
    <property type="term" value="F:DNA-binding transcription factor activity, RNA polymerase II-specific"/>
    <property type="evidence" value="ECO:0007669"/>
    <property type="project" value="TreeGrafter"/>
</dbReference>
<evidence type="ECO:0000256" key="6">
    <source>
        <dbReference type="ARBA" id="ARBA00023242"/>
    </source>
</evidence>
<evidence type="ECO:0000313" key="17">
    <source>
        <dbReference type="RefSeq" id="XP_052119734.1"/>
    </source>
</evidence>
<keyword evidence="11" id="KW-1185">Reference proteome</keyword>
<feature type="domain" description="C2H2-type" evidence="10">
    <location>
        <begin position="267"/>
        <end position="294"/>
    </location>
</feature>
<evidence type="ECO:0000313" key="14">
    <source>
        <dbReference type="RefSeq" id="XP_052119731.1"/>
    </source>
</evidence>
<evidence type="ECO:0000256" key="1">
    <source>
        <dbReference type="ARBA" id="ARBA00004123"/>
    </source>
</evidence>
<dbReference type="SUPFAM" id="SSF57667">
    <property type="entry name" value="beta-beta-alpha zinc fingers"/>
    <property type="match status" value="3"/>
</dbReference>
<dbReference type="OrthoDB" id="6077919at2759"/>
<evidence type="ECO:0000256" key="9">
    <source>
        <dbReference type="SAM" id="Coils"/>
    </source>
</evidence>
<dbReference type="FunFam" id="3.30.160.60:FF:000260">
    <property type="entry name" value="Spalt-like transcription factor 1"/>
    <property type="match status" value="1"/>
</dbReference>
<comment type="similarity">
    <text evidence="7">Belongs to the snail C2H2-type zinc-finger protein family.</text>
</comment>
<dbReference type="KEGG" id="foc:113203436"/>
<evidence type="ECO:0000259" key="10">
    <source>
        <dbReference type="PROSITE" id="PS50157"/>
    </source>
</evidence>
<feature type="domain" description="C2H2-type" evidence="10">
    <location>
        <begin position="211"/>
        <end position="235"/>
    </location>
</feature>
<dbReference type="PROSITE" id="PS50157">
    <property type="entry name" value="ZINC_FINGER_C2H2_2"/>
    <property type="match status" value="6"/>
</dbReference>
<keyword evidence="4 8" id="KW-0863">Zinc-finger</keyword>
<organism evidence="11 12">
    <name type="scientific">Frankliniella occidentalis</name>
    <name type="common">Western flower thrips</name>
    <name type="synonym">Euthrips occidentalis</name>
    <dbReference type="NCBI Taxonomy" id="133901"/>
    <lineage>
        <taxon>Eukaryota</taxon>
        <taxon>Metazoa</taxon>
        <taxon>Ecdysozoa</taxon>
        <taxon>Arthropoda</taxon>
        <taxon>Hexapoda</taxon>
        <taxon>Insecta</taxon>
        <taxon>Pterygota</taxon>
        <taxon>Neoptera</taxon>
        <taxon>Paraneoptera</taxon>
        <taxon>Thysanoptera</taxon>
        <taxon>Terebrantia</taxon>
        <taxon>Thripoidea</taxon>
        <taxon>Thripidae</taxon>
        <taxon>Frankliniella</taxon>
    </lineage>
</organism>
<reference evidence="12 13" key="1">
    <citation type="submission" date="2025-04" db="UniProtKB">
        <authorList>
            <consortium name="RefSeq"/>
        </authorList>
    </citation>
    <scope>IDENTIFICATION</scope>
    <source>
        <tissue evidence="12 13">Whole organism</tissue>
    </source>
</reference>
<evidence type="ECO:0000313" key="16">
    <source>
        <dbReference type="RefSeq" id="XP_052119733.1"/>
    </source>
</evidence>
<proteinExistence type="inferred from homology"/>
<comment type="subcellular location">
    <subcellularLocation>
        <location evidence="1">Nucleus</location>
    </subcellularLocation>
</comment>
<dbReference type="RefSeq" id="XP_052119732.1">
    <property type="nucleotide sequence ID" value="XM_052263772.1"/>
</dbReference>
<dbReference type="GeneID" id="113203436"/>
<evidence type="ECO:0000256" key="3">
    <source>
        <dbReference type="ARBA" id="ARBA00022737"/>
    </source>
</evidence>
<gene>
    <name evidence="12 13 14 15 16 17 18" type="primary">LOC113203436</name>
</gene>
<dbReference type="InterPro" id="IPR013087">
    <property type="entry name" value="Znf_C2H2_type"/>
</dbReference>
<protein>
    <submittedName>
        <fullName evidence="12 13">Zinc finger protein 595 isoform X1</fullName>
    </submittedName>
</protein>
<name>A0A6J1RZY6_FRAOC</name>
<dbReference type="Pfam" id="PF13894">
    <property type="entry name" value="zf-C2H2_4"/>
    <property type="match status" value="1"/>
</dbReference>
<keyword evidence="6" id="KW-0539">Nucleus</keyword>
<feature type="domain" description="C2H2-type" evidence="10">
    <location>
        <begin position="183"/>
        <end position="210"/>
    </location>
</feature>
<evidence type="ECO:0000256" key="4">
    <source>
        <dbReference type="ARBA" id="ARBA00022771"/>
    </source>
</evidence>
<evidence type="ECO:0000256" key="5">
    <source>
        <dbReference type="ARBA" id="ARBA00022833"/>
    </source>
</evidence>
<dbReference type="RefSeq" id="XP_026273913.1">
    <property type="nucleotide sequence ID" value="XM_026418128.2"/>
</dbReference>
<dbReference type="RefSeq" id="XP_052119735.1">
    <property type="nucleotide sequence ID" value="XM_052263775.1"/>
</dbReference>
<dbReference type="Gene3D" id="3.30.160.60">
    <property type="entry name" value="Classic Zinc Finger"/>
    <property type="match status" value="5"/>
</dbReference>
<dbReference type="PANTHER" id="PTHR24388">
    <property type="entry name" value="ZINC FINGER PROTEIN"/>
    <property type="match status" value="1"/>
</dbReference>
<keyword evidence="3" id="KW-0677">Repeat</keyword>
<evidence type="ECO:0000313" key="15">
    <source>
        <dbReference type="RefSeq" id="XP_052119732.1"/>
    </source>
</evidence>
<sequence length="361" mass="41041">MSEDTHYPGWCCRQIAAQLSQALFTMADLHAQVSDLREENRQLKIKIESIDSRRFKEDVSSVKYSEDPLASKSSIPDLLVSKQLEGDCKQTINLQQTATKLKPNDDLSQDPVQDSCSTGTSLLMSEVKPERVVLNVPLKQIINDGKFELSARGDYKCEKCESSFPNSDLLTIHQAVHIGRSFHVCKVCNAMFLLKADLSRHWATHPNMKQHICQLCGKAYTSKNNYKLHIKTHTGVGLFPCEVCGKAFHSENHLNVHRRIHTGERPYECQFCDKSFTQKSGLINHTRLHTGEKPFLCPSCPKAFTQKSNLNFHLSKHHPPSGEIQSNQIESQKFSSNCIELNWLKNYESNQSKFEPESNHK</sequence>
<feature type="domain" description="C2H2-type" evidence="10">
    <location>
        <begin position="239"/>
        <end position="266"/>
    </location>
</feature>
<keyword evidence="5" id="KW-0862">Zinc</keyword>
<dbReference type="RefSeq" id="XP_052119733.1">
    <property type="nucleotide sequence ID" value="XM_052263773.1"/>
</dbReference>
<dbReference type="Proteomes" id="UP000504606">
    <property type="component" value="Unplaced"/>
</dbReference>
<dbReference type="AlphaFoldDB" id="A0A6J1RZY6"/>
<dbReference type="FunFam" id="3.30.160.60:FF:001270">
    <property type="entry name" value="zinc finger protein 583 isoform X1"/>
    <property type="match status" value="1"/>
</dbReference>
<evidence type="ECO:0000313" key="18">
    <source>
        <dbReference type="RefSeq" id="XP_052119735.1"/>
    </source>
</evidence>
<dbReference type="InterPro" id="IPR036236">
    <property type="entry name" value="Znf_C2H2_sf"/>
</dbReference>
<accession>A0A6J1RZY6</accession>
<dbReference type="GO" id="GO:0005634">
    <property type="term" value="C:nucleus"/>
    <property type="evidence" value="ECO:0007669"/>
    <property type="project" value="UniProtKB-SubCell"/>
</dbReference>
<dbReference type="PROSITE" id="PS00028">
    <property type="entry name" value="ZINC_FINGER_C2H2_1"/>
    <property type="match status" value="5"/>
</dbReference>
<dbReference type="RefSeq" id="XP_052119730.1">
    <property type="nucleotide sequence ID" value="XM_052263770.1"/>
</dbReference>
<feature type="domain" description="C2H2-type" evidence="10">
    <location>
        <begin position="295"/>
        <end position="317"/>
    </location>
</feature>
<dbReference type="GO" id="GO:0000978">
    <property type="term" value="F:RNA polymerase II cis-regulatory region sequence-specific DNA binding"/>
    <property type="evidence" value="ECO:0007669"/>
    <property type="project" value="TreeGrafter"/>
</dbReference>
<feature type="domain" description="C2H2-type" evidence="10">
    <location>
        <begin position="155"/>
        <end position="182"/>
    </location>
</feature>
<dbReference type="RefSeq" id="XP_052119731.1">
    <property type="nucleotide sequence ID" value="XM_052263771.1"/>
</dbReference>
<evidence type="ECO:0000313" key="12">
    <source>
        <dbReference type="RefSeq" id="XP_026273913.1"/>
    </source>
</evidence>
<keyword evidence="9" id="KW-0175">Coiled coil</keyword>
<feature type="coiled-coil region" evidence="9">
    <location>
        <begin position="26"/>
        <end position="53"/>
    </location>
</feature>
<keyword evidence="2" id="KW-0479">Metal-binding</keyword>